<proteinExistence type="predicted"/>
<gene>
    <name evidence="2" type="ordered locus">Desde_0902</name>
</gene>
<evidence type="ECO:0000259" key="1">
    <source>
        <dbReference type="Pfam" id="PF20251"/>
    </source>
</evidence>
<sequence>MATCLILITGSLVIDECTSTVNIKIPINKKASRESIDIADWKPTTYYAVNNLDGVIMTIKKGTVPTTKLTVTIVNNSNNECTYGDFFDLEKKINRIWYKVPVSIEGDYGFHLIGYGVSPGYAREWTVDWSHLYRALEAGDYRIIKGVSGTEEYTNYYLAAEFTIN</sequence>
<accession>I4A5V6</accession>
<dbReference type="InterPro" id="IPR046878">
    <property type="entry name" value="Big_14"/>
</dbReference>
<dbReference type="AlphaFoldDB" id="I4A5V6"/>
<name>I4A5V6_DESDJ</name>
<dbReference type="OrthoDB" id="9779098at2"/>
<reference evidence="3" key="1">
    <citation type="submission" date="2012-06" db="EMBL/GenBank/DDBJ databases">
        <title>Complete sequence of Desulfitobacterium dehalogenans ATCC 51507.</title>
        <authorList>
            <person name="Lucas S."/>
            <person name="Han J."/>
            <person name="Lapidus A."/>
            <person name="Cheng J.-F."/>
            <person name="Goodwin L."/>
            <person name="Pitluck S."/>
            <person name="Peters L."/>
            <person name="Ovchinnikova G."/>
            <person name="Teshima H."/>
            <person name="Detter J.C."/>
            <person name="Han C."/>
            <person name="Tapia R."/>
            <person name="Land M."/>
            <person name="Hauser L."/>
            <person name="Kyrpides N."/>
            <person name="Ivanova N."/>
            <person name="Pagani I."/>
            <person name="Kruse T."/>
            <person name="de Vos W.M."/>
            <person name="Smidt H."/>
            <person name="Woyke T."/>
        </authorList>
    </citation>
    <scope>NUCLEOTIDE SEQUENCE [LARGE SCALE GENOMIC DNA]</scope>
    <source>
        <strain evidence="3">ATCC 51507 / DSM 9161 / JW/IU-DC1</strain>
    </source>
</reference>
<dbReference type="STRING" id="756499.Desde_0902"/>
<evidence type="ECO:0000313" key="3">
    <source>
        <dbReference type="Proteomes" id="UP000006053"/>
    </source>
</evidence>
<dbReference type="eggNOG" id="ENOG5031B4J">
    <property type="taxonomic scope" value="Bacteria"/>
</dbReference>
<dbReference type="EMBL" id="CP003348">
    <property type="protein sequence ID" value="AFL99340.1"/>
    <property type="molecule type" value="Genomic_DNA"/>
</dbReference>
<dbReference type="KEGG" id="ddh:Desde_0902"/>
<dbReference type="Pfam" id="PF20251">
    <property type="entry name" value="Big_14"/>
    <property type="match status" value="1"/>
</dbReference>
<evidence type="ECO:0000313" key="2">
    <source>
        <dbReference type="EMBL" id="AFL99340.1"/>
    </source>
</evidence>
<protein>
    <recommendedName>
        <fullName evidence="1">Bacterial Ig-like domain-containing protein</fullName>
    </recommendedName>
</protein>
<reference evidence="2 3" key="2">
    <citation type="journal article" date="2015" name="J. Bacteriol.">
        <title>Genomic, proteomic, and biochemical analysis of the organohalide respiratory pathway in Desulfitobacterium dehalogenans.</title>
        <authorList>
            <person name="Kruse T."/>
            <person name="van de Pas B.A."/>
            <person name="Atteia A."/>
            <person name="Krab K."/>
            <person name="Hagen W.R."/>
            <person name="Goodwin L."/>
            <person name="Chain P."/>
            <person name="Boeren S."/>
            <person name="Maphosa F."/>
            <person name="Schraa G."/>
            <person name="de Vos W.M."/>
            <person name="van der Oost J."/>
            <person name="Smidt H."/>
            <person name="Stams A.J."/>
        </authorList>
    </citation>
    <scope>NUCLEOTIDE SEQUENCE [LARGE SCALE GENOMIC DNA]</scope>
    <source>
        <strain evidence="3">ATCC 51507 / DSM 9161 / JW/IU-DC1</strain>
    </source>
</reference>
<dbReference type="HOGENOM" id="CLU_091998_0_0_9"/>
<keyword evidence="3" id="KW-1185">Reference proteome</keyword>
<organism evidence="2 3">
    <name type="scientific">Desulfitobacterium dehalogenans (strain ATCC 51507 / DSM 9161 / JW/IU-DC1)</name>
    <dbReference type="NCBI Taxonomy" id="756499"/>
    <lineage>
        <taxon>Bacteria</taxon>
        <taxon>Bacillati</taxon>
        <taxon>Bacillota</taxon>
        <taxon>Clostridia</taxon>
        <taxon>Eubacteriales</taxon>
        <taxon>Desulfitobacteriaceae</taxon>
        <taxon>Desulfitobacterium</taxon>
    </lineage>
</organism>
<feature type="domain" description="Bacterial Ig-like" evidence="1">
    <location>
        <begin position="54"/>
        <end position="162"/>
    </location>
</feature>
<dbReference type="Proteomes" id="UP000006053">
    <property type="component" value="Chromosome"/>
</dbReference>